<name>A0A6A5Z0D6_9PLEO</name>
<feature type="compositionally biased region" description="Polar residues" evidence="1">
    <location>
        <begin position="283"/>
        <end position="295"/>
    </location>
</feature>
<dbReference type="Proteomes" id="UP000799770">
    <property type="component" value="Unassembled WGS sequence"/>
</dbReference>
<feature type="region of interest" description="Disordered" evidence="1">
    <location>
        <begin position="478"/>
        <end position="545"/>
    </location>
</feature>
<organism evidence="2 3">
    <name type="scientific">Lophiotrema nucula</name>
    <dbReference type="NCBI Taxonomy" id="690887"/>
    <lineage>
        <taxon>Eukaryota</taxon>
        <taxon>Fungi</taxon>
        <taxon>Dikarya</taxon>
        <taxon>Ascomycota</taxon>
        <taxon>Pezizomycotina</taxon>
        <taxon>Dothideomycetes</taxon>
        <taxon>Pleosporomycetidae</taxon>
        <taxon>Pleosporales</taxon>
        <taxon>Lophiotremataceae</taxon>
        <taxon>Lophiotrema</taxon>
    </lineage>
</organism>
<feature type="region of interest" description="Disordered" evidence="1">
    <location>
        <begin position="217"/>
        <end position="328"/>
    </location>
</feature>
<gene>
    <name evidence="2" type="ORF">BDV96DRAFT_158432</name>
</gene>
<evidence type="ECO:0000313" key="2">
    <source>
        <dbReference type="EMBL" id="KAF2112307.1"/>
    </source>
</evidence>
<feature type="compositionally biased region" description="Polar residues" evidence="1">
    <location>
        <begin position="354"/>
        <end position="384"/>
    </location>
</feature>
<proteinExistence type="predicted"/>
<feature type="region of interest" description="Disordered" evidence="1">
    <location>
        <begin position="351"/>
        <end position="392"/>
    </location>
</feature>
<feature type="compositionally biased region" description="Low complexity" evidence="1">
    <location>
        <begin position="593"/>
        <end position="608"/>
    </location>
</feature>
<feature type="compositionally biased region" description="Polar residues" evidence="1">
    <location>
        <begin position="482"/>
        <end position="501"/>
    </location>
</feature>
<evidence type="ECO:0000256" key="1">
    <source>
        <dbReference type="SAM" id="MobiDB-lite"/>
    </source>
</evidence>
<dbReference type="AlphaFoldDB" id="A0A6A5Z0D6"/>
<sequence length="755" mass="84080">MPSIRSITSSLSLASYRSIEPHANTASEFTLPCDPRLVVKHIHRDFPKSLPAPDEDVHEVRFYLYSLLTVESTNIAKRWPQWVLETCAYWKGDSAALRSRSKKDLENICPLNSGHAQLLVRGHSEDSPPPECRTAIGGLVSRHVDKMLRQEVQQAKVHEEWKRTQIGDRYRPTVDEELSDMDRALTRIDSSRRYAPSIRSRNSFSNHLQTQRLDEMHAPAPSPSYFPTMGDPTPHWPEPYQRLHENSRTSSLSTSRRGIPSESIHQSSSIDSPVSSKHESYFSDRTCSTDKTSPPASLERYQVQTGQQNGSYRLTPRRGSRSLRDDTLLNDRRSSYRLSSSSIYSLGVASSASHGHSTQGLDTDVQTSSRRASIASNSTVASTDWSDRNAPNALHRYANDSRANRESPNLIMLQNPIQQQTMWNTPQNRSLYPGQMMNPSMPVLGLQERRNEITRQTSNYSMLSVASAPDDHMLSRAPTPIRRSSTPIVGTPGSVSSSTRNFSKDLGPATSGGPRSNSLSRSHGLAPVAEHAPMSRRPSSSILSVESRTLRKHNLETIDEAPTFALRRPPSVSQSSMAYPSASVASSAMRGGSRSTTPTPSIISSRPRSVAPSIMNQFPIRRKKSVPVVDNLAGAQQQRTKALDDCDRSAFERGAYKYFTRSTSPTSTVLRLRVLAREEERMHGMVPSNLVGEGLEHIGPAVRVLDPRTGKPHRTMVEIIREREVLEGKRQRGARGIEGLDSESPTTDLRFCRGF</sequence>
<accession>A0A6A5Z0D6</accession>
<protein>
    <submittedName>
        <fullName evidence="2">Uncharacterized protein</fullName>
    </submittedName>
</protein>
<reference evidence="2" key="1">
    <citation type="journal article" date="2020" name="Stud. Mycol.">
        <title>101 Dothideomycetes genomes: a test case for predicting lifestyles and emergence of pathogens.</title>
        <authorList>
            <person name="Haridas S."/>
            <person name="Albert R."/>
            <person name="Binder M."/>
            <person name="Bloem J."/>
            <person name="Labutti K."/>
            <person name="Salamov A."/>
            <person name="Andreopoulos B."/>
            <person name="Baker S."/>
            <person name="Barry K."/>
            <person name="Bills G."/>
            <person name="Bluhm B."/>
            <person name="Cannon C."/>
            <person name="Castanera R."/>
            <person name="Culley D."/>
            <person name="Daum C."/>
            <person name="Ezra D."/>
            <person name="Gonzalez J."/>
            <person name="Henrissat B."/>
            <person name="Kuo A."/>
            <person name="Liang C."/>
            <person name="Lipzen A."/>
            <person name="Lutzoni F."/>
            <person name="Magnuson J."/>
            <person name="Mondo S."/>
            <person name="Nolan M."/>
            <person name="Ohm R."/>
            <person name="Pangilinan J."/>
            <person name="Park H.-J."/>
            <person name="Ramirez L."/>
            <person name="Alfaro M."/>
            <person name="Sun H."/>
            <person name="Tritt A."/>
            <person name="Yoshinaga Y."/>
            <person name="Zwiers L.-H."/>
            <person name="Turgeon B."/>
            <person name="Goodwin S."/>
            <person name="Spatafora J."/>
            <person name="Crous P."/>
            <person name="Grigoriev I."/>
        </authorList>
    </citation>
    <scope>NUCLEOTIDE SEQUENCE</scope>
    <source>
        <strain evidence="2">CBS 627.86</strain>
    </source>
</reference>
<keyword evidence="3" id="KW-1185">Reference proteome</keyword>
<evidence type="ECO:0000313" key="3">
    <source>
        <dbReference type="Proteomes" id="UP000799770"/>
    </source>
</evidence>
<feature type="region of interest" description="Disordered" evidence="1">
    <location>
        <begin position="583"/>
        <end position="608"/>
    </location>
</feature>
<dbReference type="OrthoDB" id="3800980at2759"/>
<feature type="compositionally biased region" description="Polar residues" evidence="1">
    <location>
        <begin position="302"/>
        <end position="312"/>
    </location>
</feature>
<dbReference type="EMBL" id="ML977331">
    <property type="protein sequence ID" value="KAF2112307.1"/>
    <property type="molecule type" value="Genomic_DNA"/>
</dbReference>
<feature type="compositionally biased region" description="Low complexity" evidence="1">
    <location>
        <begin position="248"/>
        <end position="275"/>
    </location>
</feature>